<proteinExistence type="inferred from homology"/>
<evidence type="ECO:0000313" key="5">
    <source>
        <dbReference type="EMBL" id="MEF3366309.1"/>
    </source>
</evidence>
<sequence>LLLAATTAAAQTPAAAEGAKPPPTQAVAAHGIGAQGIPTHGIAMHGAPALPPDFDHYPYADPAAKKGGKLRVGLAGTFDSLNPFNLKSGSAVQGISGNVFQTLMARSQDEPFTLYGLIAQSIDVDPARAHVTFHLDPRARFSDGKPITAEDVLFSFDLLKNKGRPQQRIAYGLVKSVDAPDAHTVRFDLTGVGDRELPLILAIMPVLPKHATDVEKFADATLAKPIGSGPYVVQDAQAGARLLLRRNPDYWGADLPSQRGFYNFDEIDIQYFRDGNSLFEAFKAGLLDYRDETSTTRWATGYDFPALNEGRVVKETLKNDMPKGMEGFVFNTRRPLFQDIRLREALGMMFDFEWINANLYAGLYTRTKSFFDESELASTGRPASAAERKLLEPFPGAVREDILEGRWRPPANDGTGRDREMAKRALELLESAGYRIEGDALRKDGQPISFEIMVKDRNQERLALNYASSLKRIGVDARVRLVDEVQYQRRRQKFDFDMMIGQWIASASPGNEQRMRWGSASAAQEASFNLAGAASPAIDALIAALLAAESHDDFVTAVRAYDRVLLSGFYVVPLFHASEQWIAHSSDLIRPEPMPRYASPVFGPTLESWWRRDP</sequence>
<dbReference type="SUPFAM" id="SSF53850">
    <property type="entry name" value="Periplasmic binding protein-like II"/>
    <property type="match status" value="1"/>
</dbReference>
<dbReference type="InterPro" id="IPR000914">
    <property type="entry name" value="SBP_5_dom"/>
</dbReference>
<keyword evidence="3" id="KW-0732">Signal</keyword>
<feature type="domain" description="Solute-binding protein family 5" evidence="4">
    <location>
        <begin position="114"/>
        <end position="521"/>
    </location>
</feature>
<organism evidence="5 6">
    <name type="scientific">Methylocystis borbori</name>
    <dbReference type="NCBI Taxonomy" id="3118750"/>
    <lineage>
        <taxon>Bacteria</taxon>
        <taxon>Pseudomonadati</taxon>
        <taxon>Pseudomonadota</taxon>
        <taxon>Alphaproteobacteria</taxon>
        <taxon>Hyphomicrobiales</taxon>
        <taxon>Methylocystaceae</taxon>
        <taxon>Methylocystis</taxon>
    </lineage>
</organism>
<dbReference type="InterPro" id="IPR039424">
    <property type="entry name" value="SBP_5"/>
</dbReference>
<accession>A0ABU7XGN2</accession>
<comment type="similarity">
    <text evidence="2">Belongs to the bacterial solute-binding protein 5 family.</text>
</comment>
<evidence type="ECO:0000259" key="4">
    <source>
        <dbReference type="Pfam" id="PF00496"/>
    </source>
</evidence>
<gene>
    <name evidence="5" type="ORF">V3H18_07160</name>
</gene>
<protein>
    <submittedName>
        <fullName evidence="5">Extracellular solute-binding protein</fullName>
    </submittedName>
</protein>
<dbReference type="Proteomes" id="UP001350748">
    <property type="component" value="Unassembled WGS sequence"/>
</dbReference>
<dbReference type="PANTHER" id="PTHR30290">
    <property type="entry name" value="PERIPLASMIC BINDING COMPONENT OF ABC TRANSPORTER"/>
    <property type="match status" value="1"/>
</dbReference>
<dbReference type="PIRSF" id="PIRSF002741">
    <property type="entry name" value="MppA"/>
    <property type="match status" value="1"/>
</dbReference>
<dbReference type="CDD" id="cd08497">
    <property type="entry name" value="MbnE-like"/>
    <property type="match status" value="1"/>
</dbReference>
<evidence type="ECO:0000256" key="1">
    <source>
        <dbReference type="ARBA" id="ARBA00004418"/>
    </source>
</evidence>
<comment type="caution">
    <text evidence="5">The sequence shown here is derived from an EMBL/GenBank/DDBJ whole genome shotgun (WGS) entry which is preliminary data.</text>
</comment>
<evidence type="ECO:0000256" key="3">
    <source>
        <dbReference type="ARBA" id="ARBA00022729"/>
    </source>
</evidence>
<dbReference type="Gene3D" id="3.10.105.10">
    <property type="entry name" value="Dipeptide-binding Protein, Domain 3"/>
    <property type="match status" value="1"/>
</dbReference>
<evidence type="ECO:0000313" key="6">
    <source>
        <dbReference type="Proteomes" id="UP001350748"/>
    </source>
</evidence>
<name>A0ABU7XGN2_9HYPH</name>
<dbReference type="EMBL" id="JAZHYN010000016">
    <property type="protein sequence ID" value="MEF3366309.1"/>
    <property type="molecule type" value="Genomic_DNA"/>
</dbReference>
<keyword evidence="6" id="KW-1185">Reference proteome</keyword>
<reference evidence="5 6" key="1">
    <citation type="submission" date="2024-02" db="EMBL/GenBank/DDBJ databases">
        <authorList>
            <person name="Grouzdev D."/>
        </authorList>
    </citation>
    <scope>NUCLEOTIDE SEQUENCE [LARGE SCALE GENOMIC DNA]</scope>
    <source>
        <strain evidence="5 6">9N</strain>
    </source>
</reference>
<feature type="non-terminal residue" evidence="5">
    <location>
        <position position="1"/>
    </location>
</feature>
<dbReference type="Pfam" id="PF00496">
    <property type="entry name" value="SBP_bac_5"/>
    <property type="match status" value="1"/>
</dbReference>
<dbReference type="PANTHER" id="PTHR30290:SF64">
    <property type="entry name" value="ABC TRANSPORTER PERIPLASMIC BINDING PROTEIN"/>
    <property type="match status" value="1"/>
</dbReference>
<dbReference type="Gene3D" id="3.40.190.10">
    <property type="entry name" value="Periplasmic binding protein-like II"/>
    <property type="match status" value="1"/>
</dbReference>
<comment type="subcellular location">
    <subcellularLocation>
        <location evidence="1">Periplasm</location>
    </subcellularLocation>
</comment>
<dbReference type="InterPro" id="IPR030678">
    <property type="entry name" value="Peptide/Ni-bd"/>
</dbReference>
<evidence type="ECO:0000256" key="2">
    <source>
        <dbReference type="ARBA" id="ARBA00005695"/>
    </source>
</evidence>